<evidence type="ECO:0000313" key="1">
    <source>
        <dbReference type="EMBL" id="JAH89323.1"/>
    </source>
</evidence>
<reference evidence="1" key="2">
    <citation type="journal article" date="2015" name="Fish Shellfish Immunol.">
        <title>Early steps in the European eel (Anguilla anguilla)-Vibrio vulnificus interaction in the gills: Role of the RtxA13 toxin.</title>
        <authorList>
            <person name="Callol A."/>
            <person name="Pajuelo D."/>
            <person name="Ebbesson L."/>
            <person name="Teles M."/>
            <person name="MacKenzie S."/>
            <person name="Amaro C."/>
        </authorList>
    </citation>
    <scope>NUCLEOTIDE SEQUENCE</scope>
</reference>
<dbReference type="AlphaFoldDB" id="A0A0E9WIM7"/>
<organism evidence="1">
    <name type="scientific">Anguilla anguilla</name>
    <name type="common">European freshwater eel</name>
    <name type="synonym">Muraena anguilla</name>
    <dbReference type="NCBI Taxonomy" id="7936"/>
    <lineage>
        <taxon>Eukaryota</taxon>
        <taxon>Metazoa</taxon>
        <taxon>Chordata</taxon>
        <taxon>Craniata</taxon>
        <taxon>Vertebrata</taxon>
        <taxon>Euteleostomi</taxon>
        <taxon>Actinopterygii</taxon>
        <taxon>Neopterygii</taxon>
        <taxon>Teleostei</taxon>
        <taxon>Anguilliformes</taxon>
        <taxon>Anguillidae</taxon>
        <taxon>Anguilla</taxon>
    </lineage>
</organism>
<accession>A0A0E9WIM7</accession>
<protein>
    <submittedName>
        <fullName evidence="1">Uncharacterized protein</fullName>
    </submittedName>
</protein>
<reference evidence="1" key="1">
    <citation type="submission" date="2014-11" db="EMBL/GenBank/DDBJ databases">
        <authorList>
            <person name="Amaro Gonzalez C."/>
        </authorList>
    </citation>
    <scope>NUCLEOTIDE SEQUENCE</scope>
</reference>
<proteinExistence type="predicted"/>
<dbReference type="EMBL" id="GBXM01019254">
    <property type="protein sequence ID" value="JAH89323.1"/>
    <property type="molecule type" value="Transcribed_RNA"/>
</dbReference>
<sequence length="40" mass="4521">MDKCAVLTAENFCVIHSFIHSFIQMEHLTVLPELGDMAKT</sequence>
<name>A0A0E9WIM7_ANGAN</name>